<gene>
    <name evidence="1" type="ORF">CP963_00385</name>
</gene>
<dbReference type="EMBL" id="NXII01000001">
    <property type="protein sequence ID" value="RXI43063.1"/>
    <property type="molecule type" value="Genomic_DNA"/>
</dbReference>
<protein>
    <submittedName>
        <fullName evidence="1">Uncharacterized protein</fullName>
    </submittedName>
</protein>
<accession>A0A6M8NA76</accession>
<comment type="caution">
    <text evidence="1">The sequence shown here is derived from an EMBL/GenBank/DDBJ whole genome shotgun (WGS) entry which is preliminary data.</text>
</comment>
<proteinExistence type="predicted"/>
<reference evidence="1 2" key="1">
    <citation type="submission" date="2017-09" db="EMBL/GenBank/DDBJ databases">
        <title>Genomics of the genus Arcobacter.</title>
        <authorList>
            <person name="Perez-Cataluna A."/>
            <person name="Figueras M.J."/>
            <person name="Salas-Masso N."/>
        </authorList>
    </citation>
    <scope>NUCLEOTIDE SEQUENCE [LARGE SCALE GENOMIC DNA]</scope>
    <source>
        <strain evidence="1 2">CECT 7834</strain>
    </source>
</reference>
<organism evidence="1 2">
    <name type="scientific">Arcobacter cloacae</name>
    <dbReference type="NCBI Taxonomy" id="1054034"/>
    <lineage>
        <taxon>Bacteria</taxon>
        <taxon>Pseudomonadati</taxon>
        <taxon>Campylobacterota</taxon>
        <taxon>Epsilonproteobacteria</taxon>
        <taxon>Campylobacterales</taxon>
        <taxon>Arcobacteraceae</taxon>
        <taxon>Arcobacter</taxon>
    </lineage>
</organism>
<dbReference type="AlphaFoldDB" id="A0A6M8NA76"/>
<dbReference type="RefSeq" id="WP_129012354.1">
    <property type="nucleotide sequence ID" value="NZ_CBCSEI010000002.1"/>
</dbReference>
<name>A0A6M8NA76_9BACT</name>
<dbReference type="Proteomes" id="UP000290378">
    <property type="component" value="Unassembled WGS sequence"/>
</dbReference>
<keyword evidence="2" id="KW-1185">Reference proteome</keyword>
<evidence type="ECO:0000313" key="2">
    <source>
        <dbReference type="Proteomes" id="UP000290378"/>
    </source>
</evidence>
<sequence length="107" mass="12489">MKIENTIIVKTWSNGKANEKTGSGYGLRIGKKNRDKYFSDNVEYFLIINNKKIKMNITPGFYRKCPEIRDKKIGMFLVNNNLHKWKSGNPNSLNMIKVDDETFELKL</sequence>
<evidence type="ECO:0000313" key="1">
    <source>
        <dbReference type="EMBL" id="RXI43063.1"/>
    </source>
</evidence>